<dbReference type="SUPFAM" id="SSF54928">
    <property type="entry name" value="RNA-binding domain, RBD"/>
    <property type="match status" value="1"/>
</dbReference>
<dbReference type="InterPro" id="IPR040446">
    <property type="entry name" value="RRP7"/>
</dbReference>
<dbReference type="Gene3D" id="6.10.250.1770">
    <property type="match status" value="1"/>
</dbReference>
<dbReference type="Proteomes" id="UP000075840">
    <property type="component" value="Unassembled WGS sequence"/>
</dbReference>
<dbReference type="GO" id="GO:0032545">
    <property type="term" value="C:CURI complex"/>
    <property type="evidence" value="ECO:0007669"/>
    <property type="project" value="TreeGrafter"/>
</dbReference>
<dbReference type="Pfam" id="PF12923">
    <property type="entry name" value="RRP7"/>
    <property type="match status" value="1"/>
</dbReference>
<evidence type="ECO:0000313" key="4">
    <source>
        <dbReference type="Proteomes" id="UP000075840"/>
    </source>
</evidence>
<reference evidence="3" key="1">
    <citation type="submission" date="2022-08" db="UniProtKB">
        <authorList>
            <consortium name="EnsemblMetazoa"/>
        </authorList>
    </citation>
    <scope>IDENTIFICATION</scope>
    <source>
        <strain evidence="3">Dongola</strain>
    </source>
</reference>
<dbReference type="EnsemblMetazoa" id="AARA002100-RA">
    <property type="protein sequence ID" value="AARA002100-PA"/>
    <property type="gene ID" value="AARA002100"/>
</dbReference>
<comment type="similarity">
    <text evidence="1">Belongs to the RRP7 family.</text>
</comment>
<accession>A0A182HLG8</accession>
<organism evidence="3 4">
    <name type="scientific">Anopheles arabiensis</name>
    <name type="common">Mosquito</name>
    <dbReference type="NCBI Taxonomy" id="7173"/>
    <lineage>
        <taxon>Eukaryota</taxon>
        <taxon>Metazoa</taxon>
        <taxon>Ecdysozoa</taxon>
        <taxon>Arthropoda</taxon>
        <taxon>Hexapoda</taxon>
        <taxon>Insecta</taxon>
        <taxon>Pterygota</taxon>
        <taxon>Neoptera</taxon>
        <taxon>Endopterygota</taxon>
        <taxon>Diptera</taxon>
        <taxon>Nematocera</taxon>
        <taxon>Culicoidea</taxon>
        <taxon>Culicidae</taxon>
        <taxon>Anophelinae</taxon>
        <taxon>Anopheles</taxon>
    </lineage>
</organism>
<dbReference type="GO" id="GO:0003676">
    <property type="term" value="F:nucleic acid binding"/>
    <property type="evidence" value="ECO:0007669"/>
    <property type="project" value="InterPro"/>
</dbReference>
<evidence type="ECO:0000256" key="1">
    <source>
        <dbReference type="ARBA" id="ARBA00006110"/>
    </source>
</evidence>
<dbReference type="GO" id="GO:0000028">
    <property type="term" value="P:ribosomal small subunit assembly"/>
    <property type="evidence" value="ECO:0007669"/>
    <property type="project" value="TreeGrafter"/>
</dbReference>
<dbReference type="InterPro" id="IPR012677">
    <property type="entry name" value="Nucleotide-bd_a/b_plait_sf"/>
</dbReference>
<dbReference type="VEuPathDB" id="VectorBase:AARA21_004389"/>
<dbReference type="FunFam" id="3.30.70.330:FF:001643">
    <property type="match status" value="1"/>
</dbReference>
<dbReference type="InterPro" id="IPR024326">
    <property type="entry name" value="RRP7_C"/>
</dbReference>
<dbReference type="InterPro" id="IPR034890">
    <property type="entry name" value="Rrp7A_RRM"/>
</dbReference>
<sequence>MSSADEFTAIDLKYKESDTHCHQLFAKENASKATCKQKPPGRTLYVLNVPPYATEQALQHAFSSAGEIERVVLQEKPSSKESAPIERMDKDVFCFKVAYVVFAKPGALRKLLKTKSINALHTEERPLLTGVDKWTKAYHERIPNPAALQQEIDQYMESYDRKIEEQKAAESNNAVDEDGWVTVSKKSSSVFAQTQGVVKRLEKKLYEGQSEKELKNFYTFQIRESKKNDVISLRKKYDRDLKKMEQIKKAKRFKPY</sequence>
<dbReference type="CDD" id="cd12294">
    <property type="entry name" value="RRM_Rrp7A"/>
    <property type="match status" value="1"/>
</dbReference>
<feature type="domain" description="Ribosomal RNA-processing protein 7 C-terminal" evidence="2">
    <location>
        <begin position="140"/>
        <end position="256"/>
    </location>
</feature>
<name>A0A182HLG8_ANOAR</name>
<evidence type="ECO:0000259" key="2">
    <source>
        <dbReference type="Pfam" id="PF12923"/>
    </source>
</evidence>
<dbReference type="GeneID" id="120908595"/>
<dbReference type="GO" id="GO:0006364">
    <property type="term" value="P:rRNA processing"/>
    <property type="evidence" value="ECO:0007669"/>
    <property type="project" value="TreeGrafter"/>
</dbReference>
<dbReference type="GO" id="GO:0034456">
    <property type="term" value="C:UTP-C complex"/>
    <property type="evidence" value="ECO:0007669"/>
    <property type="project" value="TreeGrafter"/>
</dbReference>
<dbReference type="PANTHER" id="PTHR13191:SF0">
    <property type="entry name" value="RIBOSOMAL RNA-PROCESSING PROTEIN 7 HOMOLOG A-RELATED"/>
    <property type="match status" value="1"/>
</dbReference>
<proteinExistence type="inferred from homology"/>
<dbReference type="PANTHER" id="PTHR13191">
    <property type="entry name" value="RIBOSOMAL RNA PROCESSING PROTEIN 7-RELATED"/>
    <property type="match status" value="1"/>
</dbReference>
<dbReference type="EMBL" id="APCN01000898">
    <property type="status" value="NOT_ANNOTATED_CDS"/>
    <property type="molecule type" value="Genomic_DNA"/>
</dbReference>
<dbReference type="CDD" id="cd12951">
    <property type="entry name" value="RRP7_Rrp7A"/>
    <property type="match status" value="1"/>
</dbReference>
<dbReference type="AlphaFoldDB" id="A0A182HLG8"/>
<dbReference type="RefSeq" id="XP_040175710.1">
    <property type="nucleotide sequence ID" value="XM_040319776.1"/>
</dbReference>
<dbReference type="KEGG" id="aara:120908595"/>
<dbReference type="InterPro" id="IPR035979">
    <property type="entry name" value="RBD_domain_sf"/>
</dbReference>
<keyword evidence="4" id="KW-1185">Reference proteome</keyword>
<protein>
    <recommendedName>
        <fullName evidence="2">Ribosomal RNA-processing protein 7 C-terminal domain-containing protein</fullName>
    </recommendedName>
</protein>
<dbReference type="Gene3D" id="3.30.70.330">
    <property type="match status" value="1"/>
</dbReference>
<evidence type="ECO:0000313" key="3">
    <source>
        <dbReference type="EnsemblMetazoa" id="AARA002100-PA"/>
    </source>
</evidence>
<dbReference type="VEuPathDB" id="VectorBase:AARA002100"/>